<dbReference type="Pfam" id="PF04679">
    <property type="entry name" value="DNA_ligase_A_C"/>
    <property type="match status" value="1"/>
</dbReference>
<feature type="domain" description="ATP-dependent DNA ligase family profile" evidence="5">
    <location>
        <begin position="24"/>
        <end position="198"/>
    </location>
</feature>
<dbReference type="InterPro" id="IPR012340">
    <property type="entry name" value="NA-bd_OB-fold"/>
</dbReference>
<evidence type="ECO:0000259" key="5">
    <source>
        <dbReference type="Pfam" id="PF01068"/>
    </source>
</evidence>
<dbReference type="InterPro" id="IPR050191">
    <property type="entry name" value="ATP-dep_DNA_ligase"/>
</dbReference>
<dbReference type="Gene3D" id="3.30.470.30">
    <property type="entry name" value="DNA ligase/mRNA capping enzyme"/>
    <property type="match status" value="1"/>
</dbReference>
<dbReference type="Proteomes" id="UP000635071">
    <property type="component" value="Unassembled WGS sequence"/>
</dbReference>
<name>A0A917E5V2_9SPHN</name>
<dbReference type="GO" id="GO:0005524">
    <property type="term" value="F:ATP binding"/>
    <property type="evidence" value="ECO:0007669"/>
    <property type="project" value="InterPro"/>
</dbReference>
<dbReference type="InterPro" id="IPR044119">
    <property type="entry name" value="Adenylation_LigC-like"/>
</dbReference>
<accession>A0A917E5V2</accession>
<evidence type="ECO:0000313" key="7">
    <source>
        <dbReference type="EMBL" id="GGE02535.1"/>
    </source>
</evidence>
<gene>
    <name evidence="7" type="primary">ligC</name>
    <name evidence="7" type="ORF">GCM10011529_06250</name>
</gene>
<dbReference type="Pfam" id="PF01068">
    <property type="entry name" value="DNA_ligase_A_M"/>
    <property type="match status" value="1"/>
</dbReference>
<comment type="similarity">
    <text evidence="1">Belongs to the ATP-dependent DNA ligase family.</text>
</comment>
<sequence length="329" mass="36098">MAFPLPLTLPPMEAKLVGALPTEPGWQFEPKWDGFRCLVFRDGDNLELMSKSGKPLSRYFPEVVADLLTIPGKHFVIDGELVITQGDTMSFDALQARLHPATSRILRLSVETPATLIAFDCLAADGESLADAPLTARRAALERLDATSAAFRLSPYLDDAEAAGEAWLTAPSAAIDGVIAKRTADPYRSGERAMLKIKRRHTIDCVIGGFRVTEDGKLASLLLGLYNDAGQLDHIGFVASLPPEIQHGLQDRLQALVAAPGFTGKSPSAPSRWTVKDKPEWRPLEPDLVAEISYDQVTSNRLRHAARFIRWRPDKSPTQCRLDQLVQAP</sequence>
<dbReference type="EC" id="6.5.1.1" evidence="2"/>
<keyword evidence="3 7" id="KW-0436">Ligase</keyword>
<evidence type="ECO:0000256" key="3">
    <source>
        <dbReference type="ARBA" id="ARBA00022598"/>
    </source>
</evidence>
<dbReference type="CDD" id="cd07970">
    <property type="entry name" value="OBF_DNA_ligase_LigC"/>
    <property type="match status" value="1"/>
</dbReference>
<evidence type="ECO:0000259" key="6">
    <source>
        <dbReference type="Pfam" id="PF04679"/>
    </source>
</evidence>
<dbReference type="EMBL" id="BMJM01000002">
    <property type="protein sequence ID" value="GGE02535.1"/>
    <property type="molecule type" value="Genomic_DNA"/>
</dbReference>
<organism evidence="7 8">
    <name type="scientific">Sandarakinorhabdus glacialis</name>
    <dbReference type="NCBI Taxonomy" id="1614636"/>
    <lineage>
        <taxon>Bacteria</taxon>
        <taxon>Pseudomonadati</taxon>
        <taxon>Pseudomonadota</taxon>
        <taxon>Alphaproteobacteria</taxon>
        <taxon>Sphingomonadales</taxon>
        <taxon>Sphingosinicellaceae</taxon>
        <taxon>Sandarakinorhabdus</taxon>
    </lineage>
</organism>
<dbReference type="PANTHER" id="PTHR45674:SF4">
    <property type="entry name" value="DNA LIGASE 1"/>
    <property type="match status" value="1"/>
</dbReference>
<dbReference type="SUPFAM" id="SSF56091">
    <property type="entry name" value="DNA ligase/mRNA capping enzyme, catalytic domain"/>
    <property type="match status" value="1"/>
</dbReference>
<dbReference type="GO" id="GO:0006281">
    <property type="term" value="P:DNA repair"/>
    <property type="evidence" value="ECO:0007669"/>
    <property type="project" value="InterPro"/>
</dbReference>
<dbReference type="PANTHER" id="PTHR45674">
    <property type="entry name" value="DNA LIGASE 1/3 FAMILY MEMBER"/>
    <property type="match status" value="1"/>
</dbReference>
<dbReference type="Gene3D" id="3.30.1490.70">
    <property type="match status" value="1"/>
</dbReference>
<dbReference type="SUPFAM" id="SSF50249">
    <property type="entry name" value="Nucleic acid-binding proteins"/>
    <property type="match status" value="1"/>
</dbReference>
<dbReference type="InterPro" id="IPR012310">
    <property type="entry name" value="DNA_ligase_ATP-dep_cent"/>
</dbReference>
<reference evidence="7" key="1">
    <citation type="journal article" date="2014" name="Int. J. Syst. Evol. Microbiol.">
        <title>Complete genome sequence of Corynebacterium casei LMG S-19264T (=DSM 44701T), isolated from a smear-ripened cheese.</title>
        <authorList>
            <consortium name="US DOE Joint Genome Institute (JGI-PGF)"/>
            <person name="Walter F."/>
            <person name="Albersmeier A."/>
            <person name="Kalinowski J."/>
            <person name="Ruckert C."/>
        </authorList>
    </citation>
    <scope>NUCLEOTIDE SEQUENCE</scope>
    <source>
        <strain evidence="7">CGMCC 1.15519</strain>
    </source>
</reference>
<keyword evidence="8" id="KW-1185">Reference proteome</keyword>
<dbReference type="Gene3D" id="2.40.50.140">
    <property type="entry name" value="Nucleic acid-binding proteins"/>
    <property type="match status" value="1"/>
</dbReference>
<evidence type="ECO:0000256" key="2">
    <source>
        <dbReference type="ARBA" id="ARBA00012727"/>
    </source>
</evidence>
<proteinExistence type="inferred from homology"/>
<evidence type="ECO:0000256" key="1">
    <source>
        <dbReference type="ARBA" id="ARBA00007572"/>
    </source>
</evidence>
<dbReference type="GO" id="GO:0003910">
    <property type="term" value="F:DNA ligase (ATP) activity"/>
    <property type="evidence" value="ECO:0007669"/>
    <property type="project" value="UniProtKB-EC"/>
</dbReference>
<dbReference type="AlphaFoldDB" id="A0A917E5V2"/>
<dbReference type="GO" id="GO:0006310">
    <property type="term" value="P:DNA recombination"/>
    <property type="evidence" value="ECO:0007669"/>
    <property type="project" value="InterPro"/>
</dbReference>
<reference evidence="7" key="2">
    <citation type="submission" date="2020-09" db="EMBL/GenBank/DDBJ databases">
        <authorList>
            <person name="Sun Q."/>
            <person name="Zhou Y."/>
        </authorList>
    </citation>
    <scope>NUCLEOTIDE SEQUENCE</scope>
    <source>
        <strain evidence="7">CGMCC 1.15519</strain>
    </source>
</reference>
<protein>
    <recommendedName>
        <fullName evidence="2">DNA ligase (ATP)</fullName>
        <ecNumber evidence="2">6.5.1.1</ecNumber>
    </recommendedName>
</protein>
<dbReference type="CDD" id="cd07905">
    <property type="entry name" value="Adenylation_DNA_ligase_LigC"/>
    <property type="match status" value="1"/>
</dbReference>
<dbReference type="RefSeq" id="WP_188761485.1">
    <property type="nucleotide sequence ID" value="NZ_BMJM01000002.1"/>
</dbReference>
<evidence type="ECO:0000256" key="4">
    <source>
        <dbReference type="ARBA" id="ARBA00034003"/>
    </source>
</evidence>
<feature type="domain" description="DNA ligase ATP-dependent C-terminal" evidence="6">
    <location>
        <begin position="216"/>
        <end position="315"/>
    </location>
</feature>
<dbReference type="NCBIfam" id="NF006078">
    <property type="entry name" value="PRK08224.1"/>
    <property type="match status" value="1"/>
</dbReference>
<dbReference type="InterPro" id="IPR044117">
    <property type="entry name" value="OBF_LigC-like"/>
</dbReference>
<dbReference type="InterPro" id="IPR012309">
    <property type="entry name" value="DNA_ligase_ATP-dep_C"/>
</dbReference>
<comment type="catalytic activity">
    <reaction evidence="4">
        <text>ATP + (deoxyribonucleotide)n-3'-hydroxyl + 5'-phospho-(deoxyribonucleotide)m = (deoxyribonucleotide)n+m + AMP + diphosphate.</text>
        <dbReference type="EC" id="6.5.1.1"/>
    </reaction>
</comment>
<comment type="caution">
    <text evidence="7">The sequence shown here is derived from an EMBL/GenBank/DDBJ whole genome shotgun (WGS) entry which is preliminary data.</text>
</comment>
<evidence type="ECO:0000313" key="8">
    <source>
        <dbReference type="Proteomes" id="UP000635071"/>
    </source>
</evidence>